<dbReference type="InterPro" id="IPR036396">
    <property type="entry name" value="Cyt_P450_sf"/>
</dbReference>
<reference evidence="4" key="1">
    <citation type="journal article" date="2023" name="Nat. Commun.">
        <title>Diploid and tetraploid genomes of Acorus and the evolution of monocots.</title>
        <authorList>
            <person name="Ma L."/>
            <person name="Liu K.W."/>
            <person name="Li Z."/>
            <person name="Hsiao Y.Y."/>
            <person name="Qi Y."/>
            <person name="Fu T."/>
            <person name="Tang G.D."/>
            <person name="Zhang D."/>
            <person name="Sun W.H."/>
            <person name="Liu D.K."/>
            <person name="Li Y."/>
            <person name="Chen G.Z."/>
            <person name="Liu X.D."/>
            <person name="Liao X.Y."/>
            <person name="Jiang Y.T."/>
            <person name="Yu X."/>
            <person name="Hao Y."/>
            <person name="Huang J."/>
            <person name="Zhao X.W."/>
            <person name="Ke S."/>
            <person name="Chen Y.Y."/>
            <person name="Wu W.L."/>
            <person name="Hsu J.L."/>
            <person name="Lin Y.F."/>
            <person name="Huang M.D."/>
            <person name="Li C.Y."/>
            <person name="Huang L."/>
            <person name="Wang Z.W."/>
            <person name="Zhao X."/>
            <person name="Zhong W.Y."/>
            <person name="Peng D.H."/>
            <person name="Ahmad S."/>
            <person name="Lan S."/>
            <person name="Zhang J.S."/>
            <person name="Tsai W.C."/>
            <person name="Van de Peer Y."/>
            <person name="Liu Z.J."/>
        </authorList>
    </citation>
    <scope>NUCLEOTIDE SEQUENCE</scope>
    <source>
        <strain evidence="4">CP</strain>
    </source>
</reference>
<dbReference type="PANTHER" id="PTHR47955">
    <property type="entry name" value="CYTOCHROME P450 FAMILY 71 PROTEIN"/>
    <property type="match status" value="1"/>
</dbReference>
<comment type="caution">
    <text evidence="4">The sequence shown here is derived from an EMBL/GenBank/DDBJ whole genome shotgun (WGS) entry which is preliminary data.</text>
</comment>
<organism evidence="4 5">
    <name type="scientific">Acorus calamus</name>
    <name type="common">Sweet flag</name>
    <dbReference type="NCBI Taxonomy" id="4465"/>
    <lineage>
        <taxon>Eukaryota</taxon>
        <taxon>Viridiplantae</taxon>
        <taxon>Streptophyta</taxon>
        <taxon>Embryophyta</taxon>
        <taxon>Tracheophyta</taxon>
        <taxon>Spermatophyta</taxon>
        <taxon>Magnoliopsida</taxon>
        <taxon>Liliopsida</taxon>
        <taxon>Acoraceae</taxon>
        <taxon>Acorus</taxon>
    </lineage>
</organism>
<reference evidence="4" key="2">
    <citation type="submission" date="2023-06" db="EMBL/GenBank/DDBJ databases">
        <authorList>
            <person name="Ma L."/>
            <person name="Liu K.-W."/>
            <person name="Li Z."/>
            <person name="Hsiao Y.-Y."/>
            <person name="Qi Y."/>
            <person name="Fu T."/>
            <person name="Tang G."/>
            <person name="Zhang D."/>
            <person name="Sun W.-H."/>
            <person name="Liu D.-K."/>
            <person name="Li Y."/>
            <person name="Chen G.-Z."/>
            <person name="Liu X.-D."/>
            <person name="Liao X.-Y."/>
            <person name="Jiang Y.-T."/>
            <person name="Yu X."/>
            <person name="Hao Y."/>
            <person name="Huang J."/>
            <person name="Zhao X.-W."/>
            <person name="Ke S."/>
            <person name="Chen Y.-Y."/>
            <person name="Wu W.-L."/>
            <person name="Hsu J.-L."/>
            <person name="Lin Y.-F."/>
            <person name="Huang M.-D."/>
            <person name="Li C.-Y."/>
            <person name="Huang L."/>
            <person name="Wang Z.-W."/>
            <person name="Zhao X."/>
            <person name="Zhong W.-Y."/>
            <person name="Peng D.-H."/>
            <person name="Ahmad S."/>
            <person name="Lan S."/>
            <person name="Zhang J.-S."/>
            <person name="Tsai W.-C."/>
            <person name="Van De Peer Y."/>
            <person name="Liu Z.-J."/>
        </authorList>
    </citation>
    <scope>NUCLEOTIDE SEQUENCE</scope>
    <source>
        <strain evidence="4">CP</strain>
        <tissue evidence="4">Leaves</tissue>
    </source>
</reference>
<dbReference type="PANTHER" id="PTHR47955:SF15">
    <property type="entry name" value="CYTOCHROME P450 71A2-LIKE"/>
    <property type="match status" value="1"/>
</dbReference>
<keyword evidence="2" id="KW-0479">Metal-binding</keyword>
<evidence type="ECO:0000256" key="3">
    <source>
        <dbReference type="ARBA" id="ARBA00023004"/>
    </source>
</evidence>
<evidence type="ECO:0000256" key="1">
    <source>
        <dbReference type="ARBA" id="ARBA00010617"/>
    </source>
</evidence>
<dbReference type="AlphaFoldDB" id="A0AAV9EZU8"/>
<keyword evidence="5" id="KW-1185">Reference proteome</keyword>
<dbReference type="GO" id="GO:0020037">
    <property type="term" value="F:heme binding"/>
    <property type="evidence" value="ECO:0007669"/>
    <property type="project" value="InterPro"/>
</dbReference>
<sequence length="275" mass="30972">MGKEVYETREISSSKSKRKVLPQSLQDLARLNISKLGKHQPPSPLLCMRPGRFKLQTLVSHRHEMEEAQKALHQTPHDPLRMAIEATARLKYRNTLHQEELFARQKSRQLWLAAGGLVDFSEAFGVLSNDIICSVVFGRKFSREEGENYFHLMLAAFLDLLGTFSVGEFIPSLAWVSRLNGLNARVKRNNEEFDAFFDRVLDEHIESRRDGGEGGNFLDVLLALQNDVIFPAVENAQFSNGGASFERRQLLDAVPHFEPCNISGVAARGPRLGTV</sequence>
<protein>
    <submittedName>
        <fullName evidence="4">Cytochrome P450 71A1</fullName>
    </submittedName>
</protein>
<evidence type="ECO:0000313" key="5">
    <source>
        <dbReference type="Proteomes" id="UP001180020"/>
    </source>
</evidence>
<comment type="similarity">
    <text evidence="1">Belongs to the cytochrome P450 family.</text>
</comment>
<evidence type="ECO:0000256" key="2">
    <source>
        <dbReference type="ARBA" id="ARBA00022723"/>
    </source>
</evidence>
<dbReference type="Gene3D" id="1.10.630.10">
    <property type="entry name" value="Cytochrome P450"/>
    <property type="match status" value="1"/>
</dbReference>
<evidence type="ECO:0000313" key="4">
    <source>
        <dbReference type="EMBL" id="KAK1319281.1"/>
    </source>
</evidence>
<dbReference type="Proteomes" id="UP001180020">
    <property type="component" value="Unassembled WGS sequence"/>
</dbReference>
<proteinExistence type="inferred from homology"/>
<dbReference type="EMBL" id="JAUJYO010000004">
    <property type="protein sequence ID" value="KAK1319281.1"/>
    <property type="molecule type" value="Genomic_DNA"/>
</dbReference>
<dbReference type="GO" id="GO:0004497">
    <property type="term" value="F:monooxygenase activity"/>
    <property type="evidence" value="ECO:0007669"/>
    <property type="project" value="InterPro"/>
</dbReference>
<dbReference type="SUPFAM" id="SSF48264">
    <property type="entry name" value="Cytochrome P450"/>
    <property type="match status" value="1"/>
</dbReference>
<keyword evidence="3" id="KW-0408">Iron</keyword>
<dbReference type="GO" id="GO:0016705">
    <property type="term" value="F:oxidoreductase activity, acting on paired donors, with incorporation or reduction of molecular oxygen"/>
    <property type="evidence" value="ECO:0007669"/>
    <property type="project" value="InterPro"/>
</dbReference>
<dbReference type="GO" id="GO:0005506">
    <property type="term" value="F:iron ion binding"/>
    <property type="evidence" value="ECO:0007669"/>
    <property type="project" value="InterPro"/>
</dbReference>
<gene>
    <name evidence="4" type="primary">CYP71A1</name>
    <name evidence="4" type="ORF">QJS10_CPB04g01599</name>
</gene>
<accession>A0AAV9EZU8</accession>
<name>A0AAV9EZU8_ACOCL</name>